<keyword evidence="2" id="KW-1185">Reference proteome</keyword>
<evidence type="ECO:0000313" key="1">
    <source>
        <dbReference type="EMBL" id="AHK22651.1"/>
    </source>
</evidence>
<dbReference type="EMBL" id="CP006932">
    <property type="protein sequence ID" value="AHK22651.1"/>
    <property type="molecule type" value="Genomic_DNA"/>
</dbReference>
<proteinExistence type="predicted"/>
<evidence type="ECO:0000313" key="2">
    <source>
        <dbReference type="Proteomes" id="UP000019450"/>
    </source>
</evidence>
<dbReference type="KEGG" id="hcr:X271_00551"/>
<dbReference type="STRING" id="1427984.X271_00551"/>
<reference evidence="1 2" key="1">
    <citation type="journal article" date="2014" name="Genome Biol. Evol.">
        <title>Phylogenomics of "Candidatus Hepatoplasma crinochetorum," a Lineage of Mollicutes Associated with Noninsect Arthropods.</title>
        <authorList>
            <person name="Leclercq S."/>
            <person name="Dittmer J."/>
            <person name="Bouchon D."/>
            <person name="Cordaux R."/>
        </authorList>
    </citation>
    <scope>NUCLEOTIDE SEQUENCE [LARGE SCALE GENOMIC DNA]</scope>
    <source>
        <strain evidence="1 2">Av</strain>
    </source>
</reference>
<dbReference type="HOGENOM" id="CLU_1381905_0_0_14"/>
<dbReference type="RefSeq" id="WP_025208939.1">
    <property type="nucleotide sequence ID" value="NZ_CP006932.1"/>
</dbReference>
<gene>
    <name evidence="1" type="ORF">X271_00551</name>
</gene>
<accession>W8GNP0</accession>
<dbReference type="Proteomes" id="UP000019450">
    <property type="component" value="Chromosome"/>
</dbReference>
<protein>
    <submittedName>
        <fullName evidence="1">Uncharacterized protein</fullName>
    </submittedName>
</protein>
<dbReference type="AlphaFoldDB" id="W8GNP0"/>
<organism evidence="1 2">
    <name type="scientific">Candidatus Hepatoplasma crinochetorum Av</name>
    <dbReference type="NCBI Taxonomy" id="1427984"/>
    <lineage>
        <taxon>Bacteria</taxon>
        <taxon>Bacillati</taxon>
        <taxon>Mycoplasmatota</taxon>
        <taxon>Mollicutes</taxon>
        <taxon>Candidatus Hepatoplasmataceae</taxon>
        <taxon>Candidatus Hepatoplasma</taxon>
    </lineage>
</organism>
<name>W8GNP0_9MOLU</name>
<sequence>MNQIIERKIKFLKQEFSKNNYVLLKDDIKDLKIQLERKPVQLYNLAIKFLLKNNEKINYENISKIIIIDIRIRDNLKKIITSLEEYIRVKYIDFKKIEFNNNLIKKIYTENLAKMIQELKVDEYNIIREIRNKVNHIVYPIIFEEFKNIFNNLIKIRNLDFINKNTFDKYLRSILNTNYNININFINNSFKKLKNYI</sequence>